<evidence type="ECO:0000259" key="2">
    <source>
        <dbReference type="Pfam" id="PF07933"/>
    </source>
</evidence>
<feature type="compositionally biased region" description="Polar residues" evidence="1">
    <location>
        <begin position="215"/>
        <end position="224"/>
    </location>
</feature>
<dbReference type="Gene3D" id="2.30.29.30">
    <property type="entry name" value="Pleckstrin-homology domain (PH domain)/Phosphotyrosine-binding domain (PTB)"/>
    <property type="match status" value="1"/>
</dbReference>
<sequence length="251" mass="26959">MADERDPDVEYVLLNKRDAKVYKVPPAASASGHKASDWQEAIWRGNLRIVARGTELSIRLLDSSSGNLFAQCVIPDGLYEHYVERVVDSSRYWVLKIVNGPRHAFIGFGFSERNDAFDFNACLADFKATFIDKVHEAKAAEAMPTKDLSLKEGETIKVSLPGKGARRREVKAGYPAGLLAPPPATSTSVQARGPQEGLPAAMPHTLAAEAPPSISPNEAASSDTAPLKVPAAVPAEDLDFADFQSAAATQS</sequence>
<dbReference type="Proteomes" id="UP001642464">
    <property type="component" value="Unassembled WGS sequence"/>
</dbReference>
<evidence type="ECO:0000313" key="4">
    <source>
        <dbReference type="Proteomes" id="UP001642464"/>
    </source>
</evidence>
<dbReference type="PANTHER" id="PTHR12847:SF9">
    <property type="entry name" value="NECAP-LIKE PROTEIN CG9132"/>
    <property type="match status" value="1"/>
</dbReference>
<evidence type="ECO:0000313" key="3">
    <source>
        <dbReference type="EMBL" id="CAK9088625.1"/>
    </source>
</evidence>
<dbReference type="PANTHER" id="PTHR12847">
    <property type="entry name" value="ATP-BINDING CASSETTE ABC TRANSPORTER-RELATED"/>
    <property type="match status" value="1"/>
</dbReference>
<reference evidence="3 4" key="1">
    <citation type="submission" date="2024-02" db="EMBL/GenBank/DDBJ databases">
        <authorList>
            <person name="Chen Y."/>
            <person name="Shah S."/>
            <person name="Dougan E. K."/>
            <person name="Thang M."/>
            <person name="Chan C."/>
        </authorList>
    </citation>
    <scope>NUCLEOTIDE SEQUENCE [LARGE SCALE GENOMIC DNA]</scope>
</reference>
<dbReference type="CDD" id="cd13228">
    <property type="entry name" value="PHear_NECAP"/>
    <property type="match status" value="1"/>
</dbReference>
<dbReference type="InterPro" id="IPR012466">
    <property type="entry name" value="NECAP_PHear"/>
</dbReference>
<dbReference type="Pfam" id="PF07933">
    <property type="entry name" value="DUF1681"/>
    <property type="match status" value="1"/>
</dbReference>
<feature type="domain" description="NECAP PHear" evidence="2">
    <location>
        <begin position="10"/>
        <end position="160"/>
    </location>
</feature>
<dbReference type="SUPFAM" id="SSF50729">
    <property type="entry name" value="PH domain-like"/>
    <property type="match status" value="1"/>
</dbReference>
<protein>
    <submittedName>
        <fullName evidence="3">Adaptin ear-binding coat-associated protein 2 (NECAP endocytosis-associated protein 2) (NECAP-2)</fullName>
    </submittedName>
</protein>
<organism evidence="3 4">
    <name type="scientific">Durusdinium trenchii</name>
    <dbReference type="NCBI Taxonomy" id="1381693"/>
    <lineage>
        <taxon>Eukaryota</taxon>
        <taxon>Sar</taxon>
        <taxon>Alveolata</taxon>
        <taxon>Dinophyceae</taxon>
        <taxon>Suessiales</taxon>
        <taxon>Symbiodiniaceae</taxon>
        <taxon>Durusdinium</taxon>
    </lineage>
</organism>
<accession>A0ABP0QLB6</accession>
<dbReference type="EMBL" id="CAXAMM010039729">
    <property type="protein sequence ID" value="CAK9088625.1"/>
    <property type="molecule type" value="Genomic_DNA"/>
</dbReference>
<name>A0ABP0QLB6_9DINO</name>
<proteinExistence type="predicted"/>
<feature type="region of interest" description="Disordered" evidence="1">
    <location>
        <begin position="174"/>
        <end position="230"/>
    </location>
</feature>
<keyword evidence="4" id="KW-1185">Reference proteome</keyword>
<evidence type="ECO:0000256" key="1">
    <source>
        <dbReference type="SAM" id="MobiDB-lite"/>
    </source>
</evidence>
<dbReference type="InterPro" id="IPR011993">
    <property type="entry name" value="PH-like_dom_sf"/>
</dbReference>
<comment type="caution">
    <text evidence="3">The sequence shown here is derived from an EMBL/GenBank/DDBJ whole genome shotgun (WGS) entry which is preliminary data.</text>
</comment>
<gene>
    <name evidence="3" type="ORF">SCF082_LOCUS41852</name>
</gene>